<evidence type="ECO:0000313" key="2">
    <source>
        <dbReference type="EMBL" id="KAK3941402.1"/>
    </source>
</evidence>
<proteinExistence type="predicted"/>
<feature type="compositionally biased region" description="Polar residues" evidence="1">
    <location>
        <begin position="158"/>
        <end position="179"/>
    </location>
</feature>
<name>A0AAN6S516_9PEZI</name>
<accession>A0AAN6S516</accession>
<dbReference type="EMBL" id="MU853783">
    <property type="protein sequence ID" value="KAK3941402.1"/>
    <property type="molecule type" value="Genomic_DNA"/>
</dbReference>
<evidence type="ECO:0000313" key="3">
    <source>
        <dbReference type="Proteomes" id="UP001303473"/>
    </source>
</evidence>
<gene>
    <name evidence="2" type="ORF">QBC46DRAFT_340535</name>
</gene>
<keyword evidence="3" id="KW-1185">Reference proteome</keyword>
<protein>
    <submittedName>
        <fullName evidence="2">Uncharacterized protein</fullName>
    </submittedName>
</protein>
<sequence>MSETTATFDVTRYWNTTSTSKVDLTRITTRTVDQTRYWNSTSTVLSTSEVDFTHIYIPHNRHPDSNGHPDLGYHESLEPDVHRHTARDIYCGSDTYSRRDSHEVLQHHFYRAYHSNHNINSHSHSPHNRDSSNHSHSRSEHNSHADGNSDRLGHGNVDCTSYQHCNSDSHSNANTQPNPDSGDFLHALDDKSHPHDNEHGNGGAGIHALYLQHYQGY</sequence>
<feature type="compositionally biased region" description="Basic and acidic residues" evidence="1">
    <location>
        <begin position="186"/>
        <end position="199"/>
    </location>
</feature>
<organism evidence="2 3">
    <name type="scientific">Diplogelasinospora grovesii</name>
    <dbReference type="NCBI Taxonomy" id="303347"/>
    <lineage>
        <taxon>Eukaryota</taxon>
        <taxon>Fungi</taxon>
        <taxon>Dikarya</taxon>
        <taxon>Ascomycota</taxon>
        <taxon>Pezizomycotina</taxon>
        <taxon>Sordariomycetes</taxon>
        <taxon>Sordariomycetidae</taxon>
        <taxon>Sordariales</taxon>
        <taxon>Diplogelasinosporaceae</taxon>
        <taxon>Diplogelasinospora</taxon>
    </lineage>
</organism>
<comment type="caution">
    <text evidence="2">The sequence shown here is derived from an EMBL/GenBank/DDBJ whole genome shotgun (WGS) entry which is preliminary data.</text>
</comment>
<feature type="compositionally biased region" description="Basic and acidic residues" evidence="1">
    <location>
        <begin position="127"/>
        <end position="153"/>
    </location>
</feature>
<feature type="region of interest" description="Disordered" evidence="1">
    <location>
        <begin position="117"/>
        <end position="204"/>
    </location>
</feature>
<dbReference type="Proteomes" id="UP001303473">
    <property type="component" value="Unassembled WGS sequence"/>
</dbReference>
<evidence type="ECO:0000256" key="1">
    <source>
        <dbReference type="SAM" id="MobiDB-lite"/>
    </source>
</evidence>
<reference evidence="3" key="1">
    <citation type="journal article" date="2023" name="Mol. Phylogenet. Evol.">
        <title>Genome-scale phylogeny and comparative genomics of the fungal order Sordariales.</title>
        <authorList>
            <person name="Hensen N."/>
            <person name="Bonometti L."/>
            <person name="Westerberg I."/>
            <person name="Brannstrom I.O."/>
            <person name="Guillou S."/>
            <person name="Cros-Aarteil S."/>
            <person name="Calhoun S."/>
            <person name="Haridas S."/>
            <person name="Kuo A."/>
            <person name="Mondo S."/>
            <person name="Pangilinan J."/>
            <person name="Riley R."/>
            <person name="LaButti K."/>
            <person name="Andreopoulos B."/>
            <person name="Lipzen A."/>
            <person name="Chen C."/>
            <person name="Yan M."/>
            <person name="Daum C."/>
            <person name="Ng V."/>
            <person name="Clum A."/>
            <person name="Steindorff A."/>
            <person name="Ohm R.A."/>
            <person name="Martin F."/>
            <person name="Silar P."/>
            <person name="Natvig D.O."/>
            <person name="Lalanne C."/>
            <person name="Gautier V."/>
            <person name="Ament-Velasquez S.L."/>
            <person name="Kruys A."/>
            <person name="Hutchinson M.I."/>
            <person name="Powell A.J."/>
            <person name="Barry K."/>
            <person name="Miller A.N."/>
            <person name="Grigoriev I.V."/>
            <person name="Debuchy R."/>
            <person name="Gladieux P."/>
            <person name="Hiltunen Thoren M."/>
            <person name="Johannesson H."/>
        </authorList>
    </citation>
    <scope>NUCLEOTIDE SEQUENCE [LARGE SCALE GENOMIC DNA]</scope>
    <source>
        <strain evidence="3">CBS 340.73</strain>
    </source>
</reference>
<dbReference type="AlphaFoldDB" id="A0AAN6S516"/>